<gene>
    <name evidence="3" type="ORF">NOR51B_2120</name>
</gene>
<dbReference type="eggNOG" id="COG0758">
    <property type="taxonomic scope" value="Bacteria"/>
</dbReference>
<proteinExistence type="inferred from homology"/>
<name>B8KUG3_9GAMM</name>
<dbReference type="Proteomes" id="UP000004699">
    <property type="component" value="Unassembled WGS sequence"/>
</dbReference>
<dbReference type="SUPFAM" id="SSF102405">
    <property type="entry name" value="MCP/YpsA-like"/>
    <property type="match status" value="1"/>
</dbReference>
<reference evidence="4" key="1">
    <citation type="journal article" date="2013" name="BMC Microbiol.">
        <title>Taxonomy and evolution of bacteriochlorophyll a-containing members of the OM60/NOR5 clade of marine gammaproteobacteria: description of Luminiphilus syltensis gen. nov., sp. nov., reclassification of Haliea rubra as Pseudohaliea rubra gen. nov., comb. nov., and emendation of Chromatocurvus halotolerans.</title>
        <authorList>
            <person name="Spring S."/>
            <person name="Riedel T."/>
            <person name="Sproer C."/>
            <person name="Yan S."/>
            <person name="Harder J."/>
            <person name="Fuchs B.M."/>
        </authorList>
    </citation>
    <scope>NUCLEOTIDE SEQUENCE [LARGE SCALE GENOMIC DNA]</scope>
    <source>
        <strain evidence="4">NOR51-B</strain>
    </source>
</reference>
<dbReference type="OrthoDB" id="9785707at2"/>
<comment type="similarity">
    <text evidence="1">Belongs to the DprA/Smf family.</text>
</comment>
<protein>
    <submittedName>
        <fullName evidence="3">DNA protecting protein DprA</fullName>
    </submittedName>
</protein>
<evidence type="ECO:0000313" key="4">
    <source>
        <dbReference type="Proteomes" id="UP000004699"/>
    </source>
</evidence>
<evidence type="ECO:0000259" key="2">
    <source>
        <dbReference type="Pfam" id="PF02481"/>
    </source>
</evidence>
<accession>B8KUG3</accession>
<dbReference type="Gene3D" id="3.40.50.450">
    <property type="match status" value="1"/>
</dbReference>
<dbReference type="PANTHER" id="PTHR43022">
    <property type="entry name" value="PROTEIN SMF"/>
    <property type="match status" value="1"/>
</dbReference>
<dbReference type="RefSeq" id="WP_009020916.1">
    <property type="nucleotide sequence ID" value="NZ_DS999411.1"/>
</dbReference>
<feature type="domain" description="Smf/DprA SLOG" evidence="2">
    <location>
        <begin position="85"/>
        <end position="293"/>
    </location>
</feature>
<evidence type="ECO:0000256" key="1">
    <source>
        <dbReference type="ARBA" id="ARBA00006525"/>
    </source>
</evidence>
<evidence type="ECO:0000313" key="3">
    <source>
        <dbReference type="EMBL" id="EED36172.1"/>
    </source>
</evidence>
<dbReference type="PANTHER" id="PTHR43022:SF1">
    <property type="entry name" value="PROTEIN SMF"/>
    <property type="match status" value="1"/>
</dbReference>
<organism evidence="3 4">
    <name type="scientific">Luminiphilus syltensis NOR5-1B</name>
    <dbReference type="NCBI Taxonomy" id="565045"/>
    <lineage>
        <taxon>Bacteria</taxon>
        <taxon>Pseudomonadati</taxon>
        <taxon>Pseudomonadota</taxon>
        <taxon>Gammaproteobacteria</taxon>
        <taxon>Cellvibrionales</taxon>
        <taxon>Halieaceae</taxon>
        <taxon>Luminiphilus</taxon>
    </lineage>
</organism>
<dbReference type="NCBIfam" id="TIGR00732">
    <property type="entry name" value="dprA"/>
    <property type="match status" value="1"/>
</dbReference>
<dbReference type="STRING" id="565045.NOR51B_2120"/>
<dbReference type="EMBL" id="DS999411">
    <property type="protein sequence ID" value="EED36172.1"/>
    <property type="molecule type" value="Genomic_DNA"/>
</dbReference>
<dbReference type="InterPro" id="IPR057666">
    <property type="entry name" value="DrpA_SLOG"/>
</dbReference>
<dbReference type="AlphaFoldDB" id="B8KUG3"/>
<dbReference type="GO" id="GO:0009294">
    <property type="term" value="P:DNA-mediated transformation"/>
    <property type="evidence" value="ECO:0007669"/>
    <property type="project" value="InterPro"/>
</dbReference>
<dbReference type="HOGENOM" id="CLU_029601_2_3_6"/>
<dbReference type="Pfam" id="PF02481">
    <property type="entry name" value="DNA_processg_A"/>
    <property type="match status" value="1"/>
</dbReference>
<keyword evidence="4" id="KW-1185">Reference proteome</keyword>
<dbReference type="InterPro" id="IPR003488">
    <property type="entry name" value="DprA"/>
</dbReference>
<sequence>MPHTFGCDAIDDARWLRLLDPDLLSPLQRRVLFSASLTPAELLALPPGDWPGGLTALRSTILGAIERPVAAGLKCAAAPDAQVHLIALGDSLYPKLLRECSDAPPALFAVGRLAALGDPGVSIVGTRNASLHGLRTGTEFAAFMASRNIVVVSGLALGIDAAAHRGAIDNGGSTIAVLPTGVDRVYPARHRALAEAITEKGALISEFVPGTVPHPGNFPRRNRTISGLTPGTLVVEAGRPSGTLITATAAAQQGREVFAVPWSRYHRGGEGCLALLSDGATLAHSPAQVVHDLAPGYAGQQLLPGVEARAGDRSRCSADGEDPLLALIGDGCHIPQVLQRASGLRIHEFQRRITELEIAGLIERDTMGIRRGSP</sequence>